<dbReference type="PANTHER" id="PTHR30486">
    <property type="entry name" value="TWITCHING MOTILITY PROTEIN PILT"/>
    <property type="match status" value="1"/>
</dbReference>
<gene>
    <name evidence="4" type="ORF">FHU33_3213</name>
</gene>
<dbReference type="EMBL" id="VFQE01000001">
    <property type="protein sequence ID" value="TQN43749.1"/>
    <property type="molecule type" value="Genomic_DNA"/>
</dbReference>
<protein>
    <submittedName>
        <fullName evidence="4">Flp pilus assembly CpaF family ATPase</fullName>
    </submittedName>
</protein>
<comment type="similarity">
    <text evidence="1">Belongs to the GSP E family.</text>
</comment>
<comment type="caution">
    <text evidence="4">The sequence shown here is derived from an EMBL/GenBank/DDBJ whole genome shotgun (WGS) entry which is preliminary data.</text>
</comment>
<dbReference type="Pfam" id="PF00437">
    <property type="entry name" value="T2SSE"/>
    <property type="match status" value="1"/>
</dbReference>
<dbReference type="SUPFAM" id="SSF52540">
    <property type="entry name" value="P-loop containing nucleoside triphosphate hydrolases"/>
    <property type="match status" value="1"/>
</dbReference>
<dbReference type="InterPro" id="IPR003593">
    <property type="entry name" value="AAA+_ATPase"/>
</dbReference>
<dbReference type="Proteomes" id="UP000319865">
    <property type="component" value="Unassembled WGS sequence"/>
</dbReference>
<dbReference type="GO" id="GO:0016887">
    <property type="term" value="F:ATP hydrolysis activity"/>
    <property type="evidence" value="ECO:0007669"/>
    <property type="project" value="InterPro"/>
</dbReference>
<evidence type="ECO:0000313" key="5">
    <source>
        <dbReference type="Proteomes" id="UP000319865"/>
    </source>
</evidence>
<reference evidence="4 5" key="1">
    <citation type="submission" date="2019-06" db="EMBL/GenBank/DDBJ databases">
        <title>Sequencing the genomes of 1000 actinobacteria strains.</title>
        <authorList>
            <person name="Klenk H.-P."/>
        </authorList>
    </citation>
    <scope>NUCLEOTIDE SEQUENCE [LARGE SCALE GENOMIC DNA]</scope>
    <source>
        <strain evidence="4 5">DSM 46837</strain>
    </source>
</reference>
<evidence type="ECO:0000256" key="2">
    <source>
        <dbReference type="SAM" id="MobiDB-lite"/>
    </source>
</evidence>
<sequence length="515" mass="55888">MSTEDTASPRLGVAAARDLSRPARERPPLPAPEQLAAADAQRPAAAPVDATPVETREVSSSEYRIVVELRDRVSTRLTVEDRNYAPGPRRELTRKLIRDEYDQWLLHEANLGRPAPAVTTEDRIFAAVLAELDGLGRLAPLLARDDVEDIHFEGCEPTMLRMASGQLVPGPAIASSDEELEQLLRSIGSRSDDGQTSREFSSANPILNVRLKGVTELGARLQAAMDVLPRPAGVIRVHRFSDPSLDDLHEMNMVDSPMRAFLHAAILAGASPLVSGAPGVGKTTLLRALGNAIPWSNVVITVEDERELGLHLPRWDSDHRQLVRRHAVCRTFESRLPNAEGRGGFDMGDALHLALRASPTWVLVGEVRGAYVTALLEAATSGISSVMCTIHSPSADGVFDKVLINALKAHPAPSPELVLRSLAALNLVVHVHRDRDYARYVSGIYELGPIGDSGRPDLKPIFAPRAEDGRGQATGPGMLSESLAERLTAVGFDLNWLHPGASDWHTGPHRRERAS</sequence>
<accession>A0A543PI67</accession>
<feature type="domain" description="AAA+ ATPase" evidence="3">
    <location>
        <begin position="268"/>
        <end position="410"/>
    </location>
</feature>
<dbReference type="SMART" id="SM00382">
    <property type="entry name" value="AAA"/>
    <property type="match status" value="1"/>
</dbReference>
<dbReference type="InterPro" id="IPR001482">
    <property type="entry name" value="T2SS/T4SS_dom"/>
</dbReference>
<dbReference type="Gene3D" id="3.40.50.300">
    <property type="entry name" value="P-loop containing nucleotide triphosphate hydrolases"/>
    <property type="match status" value="1"/>
</dbReference>
<dbReference type="OrthoDB" id="9810761at2"/>
<dbReference type="CDD" id="cd01130">
    <property type="entry name" value="VirB11-like_ATPase"/>
    <property type="match status" value="1"/>
</dbReference>
<dbReference type="PANTHER" id="PTHR30486:SF6">
    <property type="entry name" value="TYPE IV PILUS RETRACTATION ATPASE PILT"/>
    <property type="match status" value="1"/>
</dbReference>
<feature type="compositionally biased region" description="Low complexity" evidence="2">
    <location>
        <begin position="32"/>
        <end position="50"/>
    </location>
</feature>
<dbReference type="AlphaFoldDB" id="A0A543PI67"/>
<feature type="compositionally biased region" description="Basic and acidic residues" evidence="2">
    <location>
        <begin position="18"/>
        <end position="27"/>
    </location>
</feature>
<organism evidence="4 5">
    <name type="scientific">Blastococcus colisei</name>
    <dbReference type="NCBI Taxonomy" id="1564162"/>
    <lineage>
        <taxon>Bacteria</taxon>
        <taxon>Bacillati</taxon>
        <taxon>Actinomycetota</taxon>
        <taxon>Actinomycetes</taxon>
        <taxon>Geodermatophilales</taxon>
        <taxon>Geodermatophilaceae</taxon>
        <taxon>Blastococcus</taxon>
    </lineage>
</organism>
<keyword evidence="5" id="KW-1185">Reference proteome</keyword>
<proteinExistence type="inferred from homology"/>
<dbReference type="InterPro" id="IPR050921">
    <property type="entry name" value="T4SS_GSP_E_ATPase"/>
</dbReference>
<evidence type="ECO:0000259" key="3">
    <source>
        <dbReference type="SMART" id="SM00382"/>
    </source>
</evidence>
<dbReference type="Gene3D" id="3.30.450.380">
    <property type="match status" value="1"/>
</dbReference>
<name>A0A543PI67_9ACTN</name>
<evidence type="ECO:0000256" key="1">
    <source>
        <dbReference type="ARBA" id="ARBA00006611"/>
    </source>
</evidence>
<evidence type="ECO:0000313" key="4">
    <source>
        <dbReference type="EMBL" id="TQN43749.1"/>
    </source>
</evidence>
<dbReference type="RefSeq" id="WP_142026202.1">
    <property type="nucleotide sequence ID" value="NZ_VFQE01000001.1"/>
</dbReference>
<dbReference type="InterPro" id="IPR027417">
    <property type="entry name" value="P-loop_NTPase"/>
</dbReference>
<feature type="region of interest" description="Disordered" evidence="2">
    <location>
        <begin position="1"/>
        <end position="55"/>
    </location>
</feature>